<dbReference type="InterPro" id="IPR046529">
    <property type="entry name" value="DUF6594"/>
</dbReference>
<dbReference type="AlphaFoldDB" id="A0AAN6VEX8"/>
<dbReference type="EMBL" id="MU857239">
    <property type="protein sequence ID" value="KAK4148891.1"/>
    <property type="molecule type" value="Genomic_DNA"/>
</dbReference>
<proteinExistence type="predicted"/>
<reference evidence="3" key="1">
    <citation type="journal article" date="2023" name="Mol. Phylogenet. Evol.">
        <title>Genome-scale phylogeny and comparative genomics of the fungal order Sordariales.</title>
        <authorList>
            <person name="Hensen N."/>
            <person name="Bonometti L."/>
            <person name="Westerberg I."/>
            <person name="Brannstrom I.O."/>
            <person name="Guillou S."/>
            <person name="Cros-Aarteil S."/>
            <person name="Calhoun S."/>
            <person name="Haridas S."/>
            <person name="Kuo A."/>
            <person name="Mondo S."/>
            <person name="Pangilinan J."/>
            <person name="Riley R."/>
            <person name="LaButti K."/>
            <person name="Andreopoulos B."/>
            <person name="Lipzen A."/>
            <person name="Chen C."/>
            <person name="Yan M."/>
            <person name="Daum C."/>
            <person name="Ng V."/>
            <person name="Clum A."/>
            <person name="Steindorff A."/>
            <person name="Ohm R.A."/>
            <person name="Martin F."/>
            <person name="Silar P."/>
            <person name="Natvig D.O."/>
            <person name="Lalanne C."/>
            <person name="Gautier V."/>
            <person name="Ament-Velasquez S.L."/>
            <person name="Kruys A."/>
            <person name="Hutchinson M.I."/>
            <person name="Powell A.J."/>
            <person name="Barry K."/>
            <person name="Miller A.N."/>
            <person name="Grigoriev I.V."/>
            <person name="Debuchy R."/>
            <person name="Gladieux P."/>
            <person name="Hiltunen Thoren M."/>
            <person name="Johannesson H."/>
        </authorList>
    </citation>
    <scope>NUCLEOTIDE SEQUENCE</scope>
    <source>
        <strain evidence="3">CBS 538.74</strain>
    </source>
</reference>
<feature type="transmembrane region" description="Helical" evidence="1">
    <location>
        <begin position="190"/>
        <end position="210"/>
    </location>
</feature>
<organism evidence="3 4">
    <name type="scientific">Chaetomidium leptoderma</name>
    <dbReference type="NCBI Taxonomy" id="669021"/>
    <lineage>
        <taxon>Eukaryota</taxon>
        <taxon>Fungi</taxon>
        <taxon>Dikarya</taxon>
        <taxon>Ascomycota</taxon>
        <taxon>Pezizomycotina</taxon>
        <taxon>Sordariomycetes</taxon>
        <taxon>Sordariomycetidae</taxon>
        <taxon>Sordariales</taxon>
        <taxon>Chaetomiaceae</taxon>
        <taxon>Chaetomidium</taxon>
    </lineage>
</organism>
<gene>
    <name evidence="3" type="ORF">C8A00DRAFT_47387</name>
</gene>
<keyword evidence="1" id="KW-0472">Membrane</keyword>
<accession>A0AAN6VEX8</accession>
<dbReference type="PANTHER" id="PTHR34502:SF4">
    <property type="entry name" value="DUF6594 DOMAIN-CONTAINING PROTEIN"/>
    <property type="match status" value="1"/>
</dbReference>
<dbReference type="PANTHER" id="PTHR34502">
    <property type="entry name" value="DUF6594 DOMAIN-CONTAINING PROTEIN-RELATED"/>
    <property type="match status" value="1"/>
</dbReference>
<evidence type="ECO:0000256" key="1">
    <source>
        <dbReference type="SAM" id="Phobius"/>
    </source>
</evidence>
<keyword evidence="1" id="KW-0812">Transmembrane</keyword>
<reference evidence="3" key="2">
    <citation type="submission" date="2023-05" db="EMBL/GenBank/DDBJ databases">
        <authorList>
            <consortium name="Lawrence Berkeley National Laboratory"/>
            <person name="Steindorff A."/>
            <person name="Hensen N."/>
            <person name="Bonometti L."/>
            <person name="Westerberg I."/>
            <person name="Brannstrom I.O."/>
            <person name="Guillou S."/>
            <person name="Cros-Aarteil S."/>
            <person name="Calhoun S."/>
            <person name="Haridas S."/>
            <person name="Kuo A."/>
            <person name="Mondo S."/>
            <person name="Pangilinan J."/>
            <person name="Riley R."/>
            <person name="Labutti K."/>
            <person name="Andreopoulos B."/>
            <person name="Lipzen A."/>
            <person name="Chen C."/>
            <person name="Yanf M."/>
            <person name="Daum C."/>
            <person name="Ng V."/>
            <person name="Clum A."/>
            <person name="Ohm R."/>
            <person name="Martin F."/>
            <person name="Silar P."/>
            <person name="Natvig D."/>
            <person name="Lalanne C."/>
            <person name="Gautier V."/>
            <person name="Ament-Velasquez S.L."/>
            <person name="Kruys A."/>
            <person name="Hutchinson M.I."/>
            <person name="Powell A.J."/>
            <person name="Barry K."/>
            <person name="Miller A.N."/>
            <person name="Grigoriev I.V."/>
            <person name="Debuchy R."/>
            <person name="Gladieux P."/>
            <person name="Thoren M.H."/>
            <person name="Johannesson H."/>
        </authorList>
    </citation>
    <scope>NUCLEOTIDE SEQUENCE</scope>
    <source>
        <strain evidence="3">CBS 538.74</strain>
    </source>
</reference>
<evidence type="ECO:0000313" key="3">
    <source>
        <dbReference type="EMBL" id="KAK4148891.1"/>
    </source>
</evidence>
<sequence>MTSPSEGFARVAEWIALDPDNEPFVFRKFDKLAARNLLYLQAQIISLEKELEEWDKDVVPRSWEQLVEQNKAGKHGRHMSLIVEIRQALKDYHETLLLQSRVSNLPKPSQRVLTAFRHWFNKPFPVLGGQSKNFLEAKDGLVALSPQRDSDPIYSPLGLPCFIQKIPTRDGASYIGHFTEASISIAAKSITILIAANLLVGPIYGLYFAQTPLQRLGLIQLFTTVFALCAGLVTNAKRAELFAMTAA</sequence>
<name>A0AAN6VEX8_9PEZI</name>
<keyword evidence="4" id="KW-1185">Reference proteome</keyword>
<evidence type="ECO:0000313" key="4">
    <source>
        <dbReference type="Proteomes" id="UP001302745"/>
    </source>
</evidence>
<evidence type="ECO:0000259" key="2">
    <source>
        <dbReference type="Pfam" id="PF20237"/>
    </source>
</evidence>
<feature type="transmembrane region" description="Helical" evidence="1">
    <location>
        <begin position="216"/>
        <end position="234"/>
    </location>
</feature>
<dbReference type="Pfam" id="PF20237">
    <property type="entry name" value="DUF6594"/>
    <property type="match status" value="1"/>
</dbReference>
<dbReference type="Proteomes" id="UP001302745">
    <property type="component" value="Unassembled WGS sequence"/>
</dbReference>
<comment type="caution">
    <text evidence="3">The sequence shown here is derived from an EMBL/GenBank/DDBJ whole genome shotgun (WGS) entry which is preliminary data.</text>
</comment>
<feature type="domain" description="DUF6594" evidence="2">
    <location>
        <begin position="9"/>
        <end position="247"/>
    </location>
</feature>
<protein>
    <recommendedName>
        <fullName evidence="2">DUF6594 domain-containing protein</fullName>
    </recommendedName>
</protein>
<keyword evidence="1" id="KW-1133">Transmembrane helix</keyword>